<evidence type="ECO:0000313" key="3">
    <source>
        <dbReference type="Proteomes" id="UP000190890"/>
    </source>
</evidence>
<accession>A0A1S8T7H6</accession>
<dbReference type="STRING" id="29367.CLPUN_44020"/>
<evidence type="ECO:0000313" key="2">
    <source>
        <dbReference type="EMBL" id="OOM73648.1"/>
    </source>
</evidence>
<dbReference type="AlphaFoldDB" id="A0A1S8T7H6"/>
<keyword evidence="1" id="KW-1133">Transmembrane helix</keyword>
<dbReference type="RefSeq" id="WP_242954226.1">
    <property type="nucleotide sequence ID" value="NZ_LZZM01000212.1"/>
</dbReference>
<comment type="caution">
    <text evidence="1">Lacks conserved residue(s) required for the propagation of feature annotation.</text>
</comment>
<comment type="similarity">
    <text evidence="1">Belongs to the DedA family.</text>
</comment>
<dbReference type="GO" id="GO:0005886">
    <property type="term" value="C:plasma membrane"/>
    <property type="evidence" value="ECO:0007669"/>
    <property type="project" value="UniProtKB-SubCell"/>
</dbReference>
<comment type="caution">
    <text evidence="2">The sequence shown here is derived from an EMBL/GenBank/DDBJ whole genome shotgun (WGS) entry which is preliminary data.</text>
</comment>
<organism evidence="2 3">
    <name type="scientific">Clostridium puniceum</name>
    <dbReference type="NCBI Taxonomy" id="29367"/>
    <lineage>
        <taxon>Bacteria</taxon>
        <taxon>Bacillati</taxon>
        <taxon>Bacillota</taxon>
        <taxon>Clostridia</taxon>
        <taxon>Eubacteriales</taxon>
        <taxon>Clostridiaceae</taxon>
        <taxon>Clostridium</taxon>
    </lineage>
</organism>
<sequence length="114" mass="13150">MFLHTLSLSLDTFLLEFVKNYDNYTYLFLFAIVFCETGLFMAPFLPEESLLFVTGTLAAMGALNIWKITLLLMISNVIGESVNYYIGKRFGIKIFKSNNSIIFNKKHIERAQNF</sequence>
<keyword evidence="1" id="KW-1003">Cell membrane</keyword>
<proteinExistence type="inferred from homology"/>
<dbReference type="Proteomes" id="UP000190890">
    <property type="component" value="Unassembled WGS sequence"/>
</dbReference>
<protein>
    <submittedName>
        <fullName evidence="2">Inner membrane protein YqjA</fullName>
    </submittedName>
</protein>
<dbReference type="PANTHER" id="PTHR30353:SF0">
    <property type="entry name" value="TRANSMEMBRANE PROTEIN"/>
    <property type="match status" value="1"/>
</dbReference>
<dbReference type="InterPro" id="IPR032818">
    <property type="entry name" value="DedA-like"/>
</dbReference>
<gene>
    <name evidence="2" type="primary">yqjA_2</name>
    <name evidence="2" type="ORF">CLPUN_44020</name>
</gene>
<reference evidence="2 3" key="1">
    <citation type="submission" date="2016-05" db="EMBL/GenBank/DDBJ databases">
        <title>Microbial solvent formation.</title>
        <authorList>
            <person name="Poehlein A."/>
            <person name="Montoya Solano J.D."/>
            <person name="Flitsch S."/>
            <person name="Krabben P."/>
            <person name="Duerre P."/>
            <person name="Daniel R."/>
        </authorList>
    </citation>
    <scope>NUCLEOTIDE SEQUENCE [LARGE SCALE GENOMIC DNA]</scope>
    <source>
        <strain evidence="2 3">DSM 2619</strain>
    </source>
</reference>
<dbReference type="EMBL" id="LZZM01000212">
    <property type="protein sequence ID" value="OOM73648.1"/>
    <property type="molecule type" value="Genomic_DNA"/>
</dbReference>
<name>A0A1S8T7H6_9CLOT</name>
<feature type="transmembrane region" description="Helical" evidence="1">
    <location>
        <begin position="24"/>
        <end position="45"/>
    </location>
</feature>
<comment type="subcellular location">
    <subcellularLocation>
        <location evidence="1">Cell membrane</location>
        <topology evidence="1">Multi-pass membrane protein</topology>
    </subcellularLocation>
</comment>
<keyword evidence="1" id="KW-0472">Membrane</keyword>
<dbReference type="PANTHER" id="PTHR30353">
    <property type="entry name" value="INNER MEMBRANE PROTEIN DEDA-RELATED"/>
    <property type="match status" value="1"/>
</dbReference>
<evidence type="ECO:0000256" key="1">
    <source>
        <dbReference type="RuleBase" id="RU367016"/>
    </source>
</evidence>
<keyword evidence="1" id="KW-0812">Transmembrane</keyword>
<feature type="transmembrane region" description="Helical" evidence="1">
    <location>
        <begin position="65"/>
        <end position="86"/>
    </location>
</feature>
<keyword evidence="3" id="KW-1185">Reference proteome</keyword>